<dbReference type="Pfam" id="PF00550">
    <property type="entry name" value="PP-binding"/>
    <property type="match status" value="1"/>
</dbReference>
<dbReference type="InterPro" id="IPR036736">
    <property type="entry name" value="ACP-like_sf"/>
</dbReference>
<evidence type="ECO:0000313" key="4">
    <source>
        <dbReference type="Proteomes" id="UP000198287"/>
    </source>
</evidence>
<dbReference type="Gene3D" id="1.10.1200.10">
    <property type="entry name" value="ACP-like"/>
    <property type="match status" value="1"/>
</dbReference>
<feature type="chain" id="PRO_5012262769" evidence="1">
    <location>
        <begin position="26"/>
        <end position="163"/>
    </location>
</feature>
<dbReference type="Proteomes" id="UP000198287">
    <property type="component" value="Unassembled WGS sequence"/>
</dbReference>
<evidence type="ECO:0000259" key="2">
    <source>
        <dbReference type="PROSITE" id="PS50075"/>
    </source>
</evidence>
<sequence length="163" mass="18432">MQARNCAVLFFTMVLLLSTLSYSTGRFVVERPTGKLRVRHIPHQMHGLSIRSGRNLKNFGDSIKSDETDPVEQKSILITLFHIIGQVLKLNADRITLNDSLVHDLGADSLAVHKILLAIMEQFECDGSLEDACQFEFVKDVVNFVEEKCSLEGRKLLRLSNEF</sequence>
<dbReference type="OrthoDB" id="448946at2759"/>
<keyword evidence="4" id="KW-1185">Reference proteome</keyword>
<dbReference type="SUPFAM" id="SSF47336">
    <property type="entry name" value="ACP-like"/>
    <property type="match status" value="1"/>
</dbReference>
<reference evidence="3 4" key="1">
    <citation type="submission" date="2015-12" db="EMBL/GenBank/DDBJ databases">
        <title>The genome of Folsomia candida.</title>
        <authorList>
            <person name="Faddeeva A."/>
            <person name="Derks M.F."/>
            <person name="Anvar Y."/>
            <person name="Smit S."/>
            <person name="Van Straalen N."/>
            <person name="Roelofs D."/>
        </authorList>
    </citation>
    <scope>NUCLEOTIDE SEQUENCE [LARGE SCALE GENOMIC DNA]</scope>
    <source>
        <strain evidence="3 4">VU population</strain>
        <tissue evidence="3">Whole body</tissue>
    </source>
</reference>
<organism evidence="3 4">
    <name type="scientific">Folsomia candida</name>
    <name type="common">Springtail</name>
    <dbReference type="NCBI Taxonomy" id="158441"/>
    <lineage>
        <taxon>Eukaryota</taxon>
        <taxon>Metazoa</taxon>
        <taxon>Ecdysozoa</taxon>
        <taxon>Arthropoda</taxon>
        <taxon>Hexapoda</taxon>
        <taxon>Collembola</taxon>
        <taxon>Entomobryomorpha</taxon>
        <taxon>Isotomoidea</taxon>
        <taxon>Isotomidae</taxon>
        <taxon>Proisotominae</taxon>
        <taxon>Folsomia</taxon>
    </lineage>
</organism>
<gene>
    <name evidence="3" type="ORF">Fcan01_16447</name>
</gene>
<evidence type="ECO:0000313" key="3">
    <source>
        <dbReference type="EMBL" id="OXA48683.1"/>
    </source>
</evidence>
<feature type="signal peptide" evidence="1">
    <location>
        <begin position="1"/>
        <end position="25"/>
    </location>
</feature>
<evidence type="ECO:0000256" key="1">
    <source>
        <dbReference type="SAM" id="SignalP"/>
    </source>
</evidence>
<feature type="domain" description="Carrier" evidence="2">
    <location>
        <begin position="71"/>
        <end position="149"/>
    </location>
</feature>
<dbReference type="EMBL" id="LNIX01000011">
    <property type="protein sequence ID" value="OXA48683.1"/>
    <property type="molecule type" value="Genomic_DNA"/>
</dbReference>
<name>A0A226DTY2_FOLCA</name>
<comment type="caution">
    <text evidence="3">The sequence shown here is derived from an EMBL/GenBank/DDBJ whole genome shotgun (WGS) entry which is preliminary data.</text>
</comment>
<accession>A0A226DTY2</accession>
<keyword evidence="1" id="KW-0732">Signal</keyword>
<protein>
    <submittedName>
        <fullName evidence="3">Acyl carrier protein</fullName>
    </submittedName>
</protein>
<proteinExistence type="predicted"/>
<dbReference type="PROSITE" id="PS50075">
    <property type="entry name" value="CARRIER"/>
    <property type="match status" value="1"/>
</dbReference>
<dbReference type="AlphaFoldDB" id="A0A226DTY2"/>
<dbReference type="InterPro" id="IPR009081">
    <property type="entry name" value="PP-bd_ACP"/>
</dbReference>